<dbReference type="EMBL" id="LXEV01000023">
    <property type="protein sequence ID" value="OAT46664.1"/>
    <property type="molecule type" value="Genomic_DNA"/>
</dbReference>
<protein>
    <submittedName>
        <fullName evidence="1">Uncharacterized protein</fullName>
    </submittedName>
</protein>
<accession>A0AAJ3HSA7</accession>
<gene>
    <name evidence="1" type="ORF">M997_2146</name>
</gene>
<sequence>MSEYCAGMIMTVNPQTDDKVQLTQLSSVIFAVYGTTVFVAETRNDAYVKVGGL</sequence>
<comment type="caution">
    <text evidence="1">The sequence shown here is derived from an EMBL/GenBank/DDBJ whole genome shotgun (WGS) entry which is preliminary data.</text>
</comment>
<reference evidence="1 2" key="1">
    <citation type="submission" date="2016-04" db="EMBL/GenBank/DDBJ databases">
        <title>ATOL: Assembling a taxonomically balanced genome-scale reconstruction of the evolutionary history of the Enterobacteriaceae.</title>
        <authorList>
            <person name="Plunkett G.III."/>
            <person name="Neeno-Eckwall E.C."/>
            <person name="Glasner J.D."/>
            <person name="Perna N.T."/>
        </authorList>
    </citation>
    <scope>NUCLEOTIDE SEQUENCE [LARGE SCALE GENOMIC DNA]</scope>
    <source>
        <strain evidence="1 2">ATCC 700826</strain>
    </source>
</reference>
<proteinExistence type="predicted"/>
<dbReference type="AlphaFoldDB" id="A0AAJ3HSA7"/>
<dbReference type="Proteomes" id="UP000078250">
    <property type="component" value="Unassembled WGS sequence"/>
</dbReference>
<evidence type="ECO:0000313" key="1">
    <source>
        <dbReference type="EMBL" id="OAT46664.1"/>
    </source>
</evidence>
<keyword evidence="2" id="KW-1185">Reference proteome</keyword>
<organism evidence="1 2">
    <name type="scientific">Proteus hauseri ATCC 700826</name>
    <dbReference type="NCBI Taxonomy" id="1354271"/>
    <lineage>
        <taxon>Bacteria</taxon>
        <taxon>Pseudomonadati</taxon>
        <taxon>Pseudomonadota</taxon>
        <taxon>Gammaproteobacteria</taxon>
        <taxon>Enterobacterales</taxon>
        <taxon>Morganellaceae</taxon>
        <taxon>Proteus</taxon>
    </lineage>
</organism>
<evidence type="ECO:0000313" key="2">
    <source>
        <dbReference type="Proteomes" id="UP000078250"/>
    </source>
</evidence>
<name>A0AAJ3HSA7_PROHU</name>